<dbReference type="Pfam" id="PF07687">
    <property type="entry name" value="M20_dimer"/>
    <property type="match status" value="1"/>
</dbReference>
<evidence type="ECO:0000256" key="5">
    <source>
        <dbReference type="ARBA" id="ARBA00022833"/>
    </source>
</evidence>
<dbReference type="GO" id="GO:0046872">
    <property type="term" value="F:metal ion binding"/>
    <property type="evidence" value="ECO:0007669"/>
    <property type="project" value="UniProtKB-KW"/>
</dbReference>
<comment type="similarity">
    <text evidence="2">Belongs to the peptidase M20A family.</text>
</comment>
<dbReference type="Proteomes" id="UP000254134">
    <property type="component" value="Unassembled WGS sequence"/>
</dbReference>
<keyword evidence="3" id="KW-0479">Metal-binding</keyword>
<dbReference type="Gene3D" id="3.30.70.360">
    <property type="match status" value="1"/>
</dbReference>
<dbReference type="PROSITE" id="PS00758">
    <property type="entry name" value="ARGE_DAPE_CPG2_1"/>
    <property type="match status" value="1"/>
</dbReference>
<dbReference type="InterPro" id="IPR011650">
    <property type="entry name" value="Peptidase_M20_dimer"/>
</dbReference>
<evidence type="ECO:0000259" key="6">
    <source>
        <dbReference type="Pfam" id="PF07687"/>
    </source>
</evidence>
<keyword evidence="5" id="KW-0862">Zinc</keyword>
<dbReference type="InterPro" id="IPR002933">
    <property type="entry name" value="Peptidase_M20"/>
</dbReference>
<proteinExistence type="inferred from homology"/>
<organism evidence="7 8">
    <name type="scientific">Gaiella occulta</name>
    <dbReference type="NCBI Taxonomy" id="1002870"/>
    <lineage>
        <taxon>Bacteria</taxon>
        <taxon>Bacillati</taxon>
        <taxon>Actinomycetota</taxon>
        <taxon>Thermoleophilia</taxon>
        <taxon>Gaiellales</taxon>
        <taxon>Gaiellaceae</taxon>
        <taxon>Gaiella</taxon>
    </lineage>
</organism>
<reference evidence="7 8" key="1">
    <citation type="submission" date="2018-07" db="EMBL/GenBank/DDBJ databases">
        <title>High-quality-draft genome sequence of Gaiella occulta.</title>
        <authorList>
            <person name="Severino R."/>
            <person name="Froufe H.J.C."/>
            <person name="Rainey F.A."/>
            <person name="Barroso C."/>
            <person name="Albuquerque L."/>
            <person name="Lobo-Da-Cunha A."/>
            <person name="Da Costa M.S."/>
            <person name="Egas C."/>
        </authorList>
    </citation>
    <scope>NUCLEOTIDE SEQUENCE [LARGE SCALE GENOMIC DNA]</scope>
    <source>
        <strain evidence="7 8">F2-233</strain>
    </source>
</reference>
<dbReference type="AlphaFoldDB" id="A0A7M2YW72"/>
<dbReference type="InterPro" id="IPR050072">
    <property type="entry name" value="Peptidase_M20A"/>
</dbReference>
<dbReference type="InterPro" id="IPR036264">
    <property type="entry name" value="Bact_exopeptidase_dim_dom"/>
</dbReference>
<dbReference type="Gene3D" id="3.40.630.10">
    <property type="entry name" value="Zn peptidases"/>
    <property type="match status" value="1"/>
</dbReference>
<reference evidence="8" key="2">
    <citation type="journal article" date="2019" name="MicrobiologyOpen">
        <title>High-quality draft genome sequence of Gaiella occulta isolated from a 150 meter deep mineral water borehole and comparison with the genome sequences of other deep-branching lineages of the phylum Actinobacteria.</title>
        <authorList>
            <person name="Severino R."/>
            <person name="Froufe H.J.C."/>
            <person name="Barroso C."/>
            <person name="Albuquerque L."/>
            <person name="Lobo-da-Cunha A."/>
            <person name="da Costa M.S."/>
            <person name="Egas C."/>
        </authorList>
    </citation>
    <scope>NUCLEOTIDE SEQUENCE [LARGE SCALE GENOMIC DNA]</scope>
    <source>
        <strain evidence="8">F2-233</strain>
    </source>
</reference>
<comment type="caution">
    <text evidence="7">The sequence shown here is derived from an EMBL/GenBank/DDBJ whole genome shotgun (WGS) entry which is preliminary data.</text>
</comment>
<name>A0A7M2YW72_9ACTN</name>
<keyword evidence="4" id="KW-0378">Hydrolase</keyword>
<evidence type="ECO:0000313" key="7">
    <source>
        <dbReference type="EMBL" id="RDI74144.1"/>
    </source>
</evidence>
<evidence type="ECO:0000256" key="2">
    <source>
        <dbReference type="ARBA" id="ARBA00006247"/>
    </source>
</evidence>
<gene>
    <name evidence="7" type="ORF">Gocc_2241</name>
</gene>
<keyword evidence="8" id="KW-1185">Reference proteome</keyword>
<evidence type="ECO:0000256" key="3">
    <source>
        <dbReference type="ARBA" id="ARBA00022723"/>
    </source>
</evidence>
<evidence type="ECO:0000256" key="1">
    <source>
        <dbReference type="ARBA" id="ARBA00001947"/>
    </source>
</evidence>
<dbReference type="RefSeq" id="WP_181813612.1">
    <property type="nucleotide sequence ID" value="NZ_QQZY01000005.1"/>
</dbReference>
<dbReference type="GO" id="GO:0016787">
    <property type="term" value="F:hydrolase activity"/>
    <property type="evidence" value="ECO:0007669"/>
    <property type="project" value="UniProtKB-KW"/>
</dbReference>
<dbReference type="PANTHER" id="PTHR43808:SF8">
    <property type="entry name" value="PEPTIDASE M20 DIMERISATION DOMAIN-CONTAINING PROTEIN"/>
    <property type="match status" value="1"/>
</dbReference>
<accession>A0A7M2YW72</accession>
<dbReference type="Pfam" id="PF01546">
    <property type="entry name" value="Peptidase_M20"/>
    <property type="match status" value="1"/>
</dbReference>
<protein>
    <submittedName>
        <fullName evidence="7">Acetylornithine deacetylase/Succinyl-diaminopimelate desuccinylase-related protein</fullName>
    </submittedName>
</protein>
<dbReference type="SUPFAM" id="SSF55031">
    <property type="entry name" value="Bacterial exopeptidase dimerisation domain"/>
    <property type="match status" value="1"/>
</dbReference>
<dbReference type="Gene3D" id="1.10.150.900">
    <property type="match status" value="1"/>
</dbReference>
<feature type="domain" description="Peptidase M20 dimerisation" evidence="6">
    <location>
        <begin position="184"/>
        <end position="320"/>
    </location>
</feature>
<dbReference type="PANTHER" id="PTHR43808">
    <property type="entry name" value="ACETYLORNITHINE DEACETYLASE"/>
    <property type="match status" value="1"/>
</dbReference>
<dbReference type="EMBL" id="QQZY01000005">
    <property type="protein sequence ID" value="RDI74144.1"/>
    <property type="molecule type" value="Genomic_DNA"/>
</dbReference>
<sequence>MTLREEVTVLLRELLRANTVNPPGNETIAAELLRDYLDRNGIPCELVGRSSDRLNLVARLPGGDGPSIALLAHTDTVRADAEEWAHDPWCGDLVDGEIWGRGALDMKSQVAASAVAFASLARDGFRPAGDVILALTADEEVNDDYGLAWLVREHPELVRADYSLNEGGGERCVFGGNVFYLCAVGEKMSAPFRVHVRGRSGHASMPAIADNALVKAAPLIEALGRYAPPQELIPEVARFLELVLGELPPLEEALDRARALHPLAAELVEPLLSFTLAPTLIEASKQRNVIPAHCVVTVDCRLPPGMTPEDADPLVRAALGRGDYELEWFERDGGTRSAMETPLWSVLESWVADVEPGARLAPVVCAGFTDSHWMREAFGTVAYGFFPLRAMDGELASRLVHSADERIPVDDLELGVHALRAAVTSIEG</sequence>
<dbReference type="SUPFAM" id="SSF53187">
    <property type="entry name" value="Zn-dependent exopeptidases"/>
    <property type="match status" value="1"/>
</dbReference>
<evidence type="ECO:0000256" key="4">
    <source>
        <dbReference type="ARBA" id="ARBA00022801"/>
    </source>
</evidence>
<comment type="cofactor">
    <cofactor evidence="1">
        <name>Zn(2+)</name>
        <dbReference type="ChEBI" id="CHEBI:29105"/>
    </cofactor>
</comment>
<evidence type="ECO:0000313" key="8">
    <source>
        <dbReference type="Proteomes" id="UP000254134"/>
    </source>
</evidence>
<dbReference type="InterPro" id="IPR001261">
    <property type="entry name" value="ArgE/DapE_CS"/>
</dbReference>